<evidence type="ECO:0000313" key="5">
    <source>
        <dbReference type="Proteomes" id="UP000708208"/>
    </source>
</evidence>
<reference evidence="4" key="1">
    <citation type="submission" date="2021-06" db="EMBL/GenBank/DDBJ databases">
        <authorList>
            <person name="Hodson N. C."/>
            <person name="Mongue J. A."/>
            <person name="Jaron S. K."/>
        </authorList>
    </citation>
    <scope>NUCLEOTIDE SEQUENCE</scope>
</reference>
<dbReference type="InterPro" id="IPR023796">
    <property type="entry name" value="Serpin_dom"/>
</dbReference>
<dbReference type="Proteomes" id="UP000708208">
    <property type="component" value="Unassembled WGS sequence"/>
</dbReference>
<gene>
    <name evidence="4" type="ORF">AFUS01_LOCUS28482</name>
</gene>
<name>A0A8J2P7T5_9HEXA</name>
<evidence type="ECO:0000256" key="1">
    <source>
        <dbReference type="RuleBase" id="RU000411"/>
    </source>
</evidence>
<feature type="chain" id="PRO_5035197007" description="Serpin domain-containing protein" evidence="2">
    <location>
        <begin position="29"/>
        <end position="598"/>
    </location>
</feature>
<keyword evidence="2" id="KW-0732">Signal</keyword>
<dbReference type="SMART" id="SM00093">
    <property type="entry name" value="SERPIN"/>
    <property type="match status" value="1"/>
</dbReference>
<sequence>MLFQAKHSAVANLVVVMGIYFMVTECPCAPPPYDEPIIYVTLARWENRTVSPRIYYVMMARQPQLSNLNQVQEDPYPYESPVPVHKLEEKQTRPFFSVRNSFRKKLSEELTTTESLETIETAGSNGNKSSVDSGDDQNIQFYMLTEQDRITFEASPQQDKEHIIFKDNISTMNRRIYPEHTKQKVQSEPTNLERCTDNRYTKGKVPRNLKYEDHIRSLHFTLQVAQQNDPTHDNFIFSPLSILNILALLFLGSSDATFDELSTLLQTGITKDSMEDFTLADRFHEDFSEILYFLNNCTHPKVVLETANEIFTDVKYPLKKSFQEEAEKLYGAEATHIDFTNQGEYFRASVNAWVREKTKGKINSIIDSPPSPLTTLALVNAIYFQGTWQFPFAAHVTRDSPFYTGVGSQVNVKLMTNIVEIPYLKTDSYEIVRLPYKGGDTAMYIMLPNKLGVDGLREMERNLSLQSLNIHIKSMAHQEPSMVTVKLPRMRVQSDGHVKDILSNLGVRSLFNASSANFSKMSPARGLFVSSLLHRAVVDISEKGTEAAAVSIATGDRIIGNNPITFNVNRPFIFFIYNNLAETVLFWGRIIKPEPLEE</sequence>
<proteinExistence type="inferred from homology"/>
<dbReference type="PROSITE" id="PS00284">
    <property type="entry name" value="SERPIN"/>
    <property type="match status" value="1"/>
</dbReference>
<dbReference type="AlphaFoldDB" id="A0A8J2P7T5"/>
<dbReference type="InterPro" id="IPR023795">
    <property type="entry name" value="Serpin_CS"/>
</dbReference>
<organism evidence="4 5">
    <name type="scientific">Allacma fusca</name>
    <dbReference type="NCBI Taxonomy" id="39272"/>
    <lineage>
        <taxon>Eukaryota</taxon>
        <taxon>Metazoa</taxon>
        <taxon>Ecdysozoa</taxon>
        <taxon>Arthropoda</taxon>
        <taxon>Hexapoda</taxon>
        <taxon>Collembola</taxon>
        <taxon>Symphypleona</taxon>
        <taxon>Sminthuridae</taxon>
        <taxon>Allacma</taxon>
    </lineage>
</organism>
<accession>A0A8J2P7T5</accession>
<protein>
    <recommendedName>
        <fullName evidence="3">Serpin domain-containing protein</fullName>
    </recommendedName>
</protein>
<dbReference type="GO" id="GO:0004867">
    <property type="term" value="F:serine-type endopeptidase inhibitor activity"/>
    <property type="evidence" value="ECO:0007669"/>
    <property type="project" value="InterPro"/>
</dbReference>
<dbReference type="EMBL" id="CAJVCH010407494">
    <property type="protein sequence ID" value="CAG7817946.1"/>
    <property type="molecule type" value="Genomic_DNA"/>
</dbReference>
<dbReference type="GO" id="GO:0005615">
    <property type="term" value="C:extracellular space"/>
    <property type="evidence" value="ECO:0007669"/>
    <property type="project" value="InterPro"/>
</dbReference>
<comment type="caution">
    <text evidence="4">The sequence shown here is derived from an EMBL/GenBank/DDBJ whole genome shotgun (WGS) entry which is preliminary data.</text>
</comment>
<dbReference type="InterPro" id="IPR000215">
    <property type="entry name" value="Serpin_fam"/>
</dbReference>
<evidence type="ECO:0000256" key="2">
    <source>
        <dbReference type="SAM" id="SignalP"/>
    </source>
</evidence>
<comment type="similarity">
    <text evidence="1">Belongs to the serpin family.</text>
</comment>
<evidence type="ECO:0000313" key="4">
    <source>
        <dbReference type="EMBL" id="CAG7817946.1"/>
    </source>
</evidence>
<feature type="signal peptide" evidence="2">
    <location>
        <begin position="1"/>
        <end position="28"/>
    </location>
</feature>
<dbReference type="Pfam" id="PF00079">
    <property type="entry name" value="Serpin"/>
    <property type="match status" value="1"/>
</dbReference>
<evidence type="ECO:0000259" key="3">
    <source>
        <dbReference type="SMART" id="SM00093"/>
    </source>
</evidence>
<dbReference type="PANTHER" id="PTHR11461:SF342">
    <property type="entry name" value="SERINE PROTEASE INHIBITOR 28DC"/>
    <property type="match status" value="1"/>
</dbReference>
<dbReference type="OrthoDB" id="9518664at2759"/>
<dbReference type="PANTHER" id="PTHR11461">
    <property type="entry name" value="SERINE PROTEASE INHIBITOR, SERPIN"/>
    <property type="match status" value="1"/>
</dbReference>
<keyword evidence="5" id="KW-1185">Reference proteome</keyword>
<dbReference type="CDD" id="cd00172">
    <property type="entry name" value="serpin"/>
    <property type="match status" value="1"/>
</dbReference>
<feature type="domain" description="Serpin" evidence="3">
    <location>
        <begin position="218"/>
        <end position="593"/>
    </location>
</feature>